<evidence type="ECO:0000256" key="2">
    <source>
        <dbReference type="SAM" id="Phobius"/>
    </source>
</evidence>
<evidence type="ECO:0000256" key="1">
    <source>
        <dbReference type="SAM" id="MobiDB-lite"/>
    </source>
</evidence>
<evidence type="ECO:0000313" key="4">
    <source>
        <dbReference type="Proteomes" id="UP000636800"/>
    </source>
</evidence>
<keyword evidence="4" id="KW-1185">Reference proteome</keyword>
<proteinExistence type="predicted"/>
<dbReference type="AlphaFoldDB" id="A0A835UH92"/>
<dbReference type="Proteomes" id="UP000636800">
    <property type="component" value="Chromosome 11"/>
</dbReference>
<protein>
    <submittedName>
        <fullName evidence="3">Uncharacterized protein</fullName>
    </submittedName>
</protein>
<name>A0A835UH92_VANPL</name>
<dbReference type="EMBL" id="JADCNL010000011">
    <property type="protein sequence ID" value="KAG0461303.1"/>
    <property type="molecule type" value="Genomic_DNA"/>
</dbReference>
<feature type="region of interest" description="Disordered" evidence="1">
    <location>
        <begin position="1"/>
        <end position="26"/>
    </location>
</feature>
<accession>A0A835UH92</accession>
<comment type="caution">
    <text evidence="3">The sequence shown here is derived from an EMBL/GenBank/DDBJ whole genome shotgun (WGS) entry which is preliminary data.</text>
</comment>
<sequence length="122" mass="13070">MAGERRTKASPLVSRRSRRTGLRLPGLQDPGKAVGVTRLRYYAGFTGIKRVGDLIAVLRKGLRLHLDFSGSEVAANVKRGSRPVNHTNREAWQAAYKAVAAGAALVAGLSVVTYLKRTGGLS</sequence>
<keyword evidence="2" id="KW-1133">Transmembrane helix</keyword>
<keyword evidence="2" id="KW-0472">Membrane</keyword>
<organism evidence="3 4">
    <name type="scientific">Vanilla planifolia</name>
    <name type="common">Vanilla</name>
    <dbReference type="NCBI Taxonomy" id="51239"/>
    <lineage>
        <taxon>Eukaryota</taxon>
        <taxon>Viridiplantae</taxon>
        <taxon>Streptophyta</taxon>
        <taxon>Embryophyta</taxon>
        <taxon>Tracheophyta</taxon>
        <taxon>Spermatophyta</taxon>
        <taxon>Magnoliopsida</taxon>
        <taxon>Liliopsida</taxon>
        <taxon>Asparagales</taxon>
        <taxon>Orchidaceae</taxon>
        <taxon>Vanilloideae</taxon>
        <taxon>Vanilleae</taxon>
        <taxon>Vanilla</taxon>
    </lineage>
</organism>
<keyword evidence="2" id="KW-0812">Transmembrane</keyword>
<gene>
    <name evidence="3" type="ORF">HPP92_021600</name>
</gene>
<reference evidence="3 4" key="1">
    <citation type="journal article" date="2020" name="Nat. Food">
        <title>A phased Vanilla planifolia genome enables genetic improvement of flavour and production.</title>
        <authorList>
            <person name="Hasing T."/>
            <person name="Tang H."/>
            <person name="Brym M."/>
            <person name="Khazi F."/>
            <person name="Huang T."/>
            <person name="Chambers A.H."/>
        </authorList>
    </citation>
    <scope>NUCLEOTIDE SEQUENCE [LARGE SCALE GENOMIC DNA]</scope>
    <source>
        <tissue evidence="3">Leaf</tissue>
    </source>
</reference>
<evidence type="ECO:0000313" key="3">
    <source>
        <dbReference type="EMBL" id="KAG0461303.1"/>
    </source>
</evidence>
<feature type="transmembrane region" description="Helical" evidence="2">
    <location>
        <begin position="94"/>
        <end position="115"/>
    </location>
</feature>